<keyword evidence="1" id="KW-0328">Glycosyltransferase</keyword>
<accession>A0ABU2NIP9</accession>
<evidence type="ECO:0000313" key="4">
    <source>
        <dbReference type="EMBL" id="MDT0353779.1"/>
    </source>
</evidence>
<organism evidence="4 5">
    <name type="scientific">Pseudonocardia charpentierae</name>
    <dbReference type="NCBI Taxonomy" id="3075545"/>
    <lineage>
        <taxon>Bacteria</taxon>
        <taxon>Bacillati</taxon>
        <taxon>Actinomycetota</taxon>
        <taxon>Actinomycetes</taxon>
        <taxon>Pseudonocardiales</taxon>
        <taxon>Pseudonocardiaceae</taxon>
        <taxon>Pseudonocardia</taxon>
    </lineage>
</organism>
<dbReference type="InterPro" id="IPR004629">
    <property type="entry name" value="WecG_TagA_CpsF"/>
</dbReference>
<dbReference type="CDD" id="cd06533">
    <property type="entry name" value="Glyco_transf_WecG_TagA"/>
    <property type="match status" value="1"/>
</dbReference>
<dbReference type="Proteomes" id="UP001183202">
    <property type="component" value="Unassembled WGS sequence"/>
</dbReference>
<dbReference type="EMBL" id="JAVREJ010000044">
    <property type="protein sequence ID" value="MDT0353779.1"/>
    <property type="molecule type" value="Genomic_DNA"/>
</dbReference>
<keyword evidence="5" id="KW-1185">Reference proteome</keyword>
<feature type="region of interest" description="Disordered" evidence="3">
    <location>
        <begin position="261"/>
        <end position="282"/>
    </location>
</feature>
<evidence type="ECO:0000256" key="1">
    <source>
        <dbReference type="ARBA" id="ARBA00022676"/>
    </source>
</evidence>
<sequence>MTAPDHHSPSPVNGPPRVAVLGVRISCLTLDSAVEEVTGWVDRAEHQYVCVTGVHGVMECQRDPELLRIHNGSGLTTPDGMPMVWSARWAGRREVRRVYGPDLMLAVLPRAVERGWSSFFYGGGPGTAELLADRLVTRFPGLQVAGTLTPPFRSLTPQEDADAVQVVNDSGAQLVWVGLSTPKQERWMADHVGRLQANALFGVGAAFDLHAGTIPQAPRWMQRSGLEWTYRLGREPRRLWRRYLRNNPAFGLKILAHPPRLAQTPSEPSVMVGSDITPGAPQ</sequence>
<evidence type="ECO:0000256" key="2">
    <source>
        <dbReference type="ARBA" id="ARBA00022679"/>
    </source>
</evidence>
<protein>
    <submittedName>
        <fullName evidence="4">WecB/TagA/CpsF family glycosyltransferase</fullName>
    </submittedName>
</protein>
<gene>
    <name evidence="4" type="ORF">RM445_30255</name>
</gene>
<reference evidence="5" key="1">
    <citation type="submission" date="2023-07" db="EMBL/GenBank/DDBJ databases">
        <title>30 novel species of actinomycetes from the DSMZ collection.</title>
        <authorList>
            <person name="Nouioui I."/>
        </authorList>
    </citation>
    <scope>NUCLEOTIDE SEQUENCE [LARGE SCALE GENOMIC DNA]</scope>
    <source>
        <strain evidence="5">DSM 45834</strain>
    </source>
</reference>
<dbReference type="PANTHER" id="PTHR34136:SF1">
    <property type="entry name" value="UDP-N-ACETYL-D-MANNOSAMINURONIC ACID TRANSFERASE"/>
    <property type="match status" value="1"/>
</dbReference>
<name>A0ABU2NIP9_9PSEU</name>
<evidence type="ECO:0000256" key="3">
    <source>
        <dbReference type="SAM" id="MobiDB-lite"/>
    </source>
</evidence>
<dbReference type="RefSeq" id="WP_311560290.1">
    <property type="nucleotide sequence ID" value="NZ_JAVREJ010000044.1"/>
</dbReference>
<keyword evidence="2" id="KW-0808">Transferase</keyword>
<dbReference type="Pfam" id="PF03808">
    <property type="entry name" value="Glyco_tran_WecG"/>
    <property type="match status" value="1"/>
</dbReference>
<comment type="caution">
    <text evidence="4">The sequence shown here is derived from an EMBL/GenBank/DDBJ whole genome shotgun (WGS) entry which is preliminary data.</text>
</comment>
<evidence type="ECO:0000313" key="5">
    <source>
        <dbReference type="Proteomes" id="UP001183202"/>
    </source>
</evidence>
<dbReference type="PANTHER" id="PTHR34136">
    <property type="match status" value="1"/>
</dbReference>
<dbReference type="NCBIfam" id="TIGR00696">
    <property type="entry name" value="wecG_tagA_cpsF"/>
    <property type="match status" value="1"/>
</dbReference>
<proteinExistence type="predicted"/>